<dbReference type="InterPro" id="IPR011050">
    <property type="entry name" value="Pectin_lyase_fold/virulence"/>
</dbReference>
<keyword evidence="1" id="KW-0732">Signal</keyword>
<dbReference type="SUPFAM" id="SSF51126">
    <property type="entry name" value="Pectin lyase-like"/>
    <property type="match status" value="6"/>
</dbReference>
<dbReference type="Gene3D" id="2.60.40.10">
    <property type="entry name" value="Immunoglobulins"/>
    <property type="match status" value="1"/>
</dbReference>
<organism evidence="2 3">
    <name type="scientific">Flaviaesturariibacter amylovorans</name>
    <dbReference type="NCBI Taxonomy" id="1084520"/>
    <lineage>
        <taxon>Bacteria</taxon>
        <taxon>Pseudomonadati</taxon>
        <taxon>Bacteroidota</taxon>
        <taxon>Chitinophagia</taxon>
        <taxon>Chitinophagales</taxon>
        <taxon>Chitinophagaceae</taxon>
        <taxon>Flaviaestuariibacter</taxon>
    </lineage>
</organism>
<dbReference type="Proteomes" id="UP001501725">
    <property type="component" value="Unassembled WGS sequence"/>
</dbReference>
<feature type="chain" id="PRO_5046691489" description="T9SS type A sorting domain-containing protein" evidence="1">
    <location>
        <begin position="23"/>
        <end position="4684"/>
    </location>
</feature>
<dbReference type="RefSeq" id="WP_345256573.1">
    <property type="nucleotide sequence ID" value="NZ_BAABGY010000008.1"/>
</dbReference>
<gene>
    <name evidence="2" type="ORF">GCM10023184_30110</name>
</gene>
<dbReference type="InterPro" id="IPR013783">
    <property type="entry name" value="Ig-like_fold"/>
</dbReference>
<proteinExistence type="predicted"/>
<dbReference type="InterPro" id="IPR012334">
    <property type="entry name" value="Pectin_lyas_fold"/>
</dbReference>
<evidence type="ECO:0000256" key="1">
    <source>
        <dbReference type="SAM" id="SignalP"/>
    </source>
</evidence>
<evidence type="ECO:0000313" key="2">
    <source>
        <dbReference type="EMBL" id="GAA4335373.1"/>
    </source>
</evidence>
<dbReference type="Gene3D" id="2.160.20.10">
    <property type="entry name" value="Single-stranded right-handed beta-helix, Pectin lyase-like"/>
    <property type="match status" value="6"/>
</dbReference>
<keyword evidence="3" id="KW-1185">Reference proteome</keyword>
<evidence type="ECO:0008006" key="4">
    <source>
        <dbReference type="Google" id="ProtNLM"/>
    </source>
</evidence>
<name>A0ABP8H798_9BACT</name>
<evidence type="ECO:0000313" key="3">
    <source>
        <dbReference type="Proteomes" id="UP001501725"/>
    </source>
</evidence>
<dbReference type="Gene3D" id="2.60.120.260">
    <property type="entry name" value="Galactose-binding domain-like"/>
    <property type="match status" value="1"/>
</dbReference>
<sequence>MRNLSRVLMLAACLVVPHILLATPLSGTYTINASAPASASNFRNIASAVAFLTGTGGRTDGGPGNSAPYGVSGPVQFQMAAGTYNEVVTIGAIAGASSSNTITFQSASGNAADVTITFPGTPAAYSITLNGSSHVQFRNMTFAAGTVSAYRGALLINGCRSVGASGCVFTSPLNNFRGLQFISSASSKSTLVEGSSFNGYLKHLESQGDSGLVVRNNSFTGNGGSNNSVVLGSLSVGRITGNTFQNTNATALEITGGTSTDTFLVNGNKFQSHLGQYTISISHRAFPSDKPGIFQNNFFTEVAREAVYLYYTDNVWLLHNSFSSSNATANTRYVTFIEPYNTVVRNNIFALRGAVPNSGLILYFPYSYTLPGISNNMYLASDTAQYASIRNRDGLARFGDPGYSSPLDLHIQNPCLKTTAIPYVTTDIDGEYRTAAQASYGADEVIPVPNDAAIAAITAPVSPVVSNGASLTFTARVRNSGSAPITSVEAAYTVNGGAPATQTFSGLNIAPCDSALVTFSGTYTVNSEQTTVRVYPVQVNGVAETKTLGDTASRTFYLAMSGTYTVHEGGSGVRNFKRFPEADSALLVRGVNGPVTFELYPGTYLGDSLRNVAGLSAQNPITIKSFSGDTASAIITGKMTVAEGAGYYTLRGLKFTGVPGGWDGAGSGQVSLLRNAHDVLIEQCSFITPPASVCNSFMCSSERTYAVRALNADSAILLRNNKFSGNVFIESAIENPSNNPRPAIATKGVVVRGNRFGSGRGYQYTSYTVYALNVDGAPAAVVDSNFVQDDLVFVRSSGAFRVTRNRIYDHKHLSFQTYIGFIGNLYAYGNATALMVRGDGTPGARALVGNNLIHIAESGGNGLNVQGDHIDVVHNTINDRSDMAPNPTNIYNTTGPSVAASVGGNGTIFKNNIVSGIHTAGTAFKGRIIASTLAPADIDYNGYFSSEPTKNFATLDANNTSTFASWQATGADAHSVFAHPKFRSDTLPRPNQNVFNGAGTGLAMLTFDFENEERHATNPDLGADEFTLPSADAGVQRYVGPARIFPAGPTPVQVVLKNYGTANLTGVTVHWTVNGVPQAPYTWSGVVNYDSLSTPVTIGTYDFPGGKVHDLRFWTTAPNGATDPVPANDTLYQNNIVAALSGTYTVGGATPDFSTFAQVTNALQLGGITGPVTFNIRDGIYNEAFVLKEVSGAGTASRIVFQSESGDSSRVTISQSSAYGSFQGVVTFDGADHISLRKLTVLQSGSYGTGGVVVKNGAHEVMIEQCVLRANNGNYNTTLLVDSTGIDSSLVIRGNRFLFGNMQIDINGNAFQNGVPPQSGLRIVDNRFDSMSARAVQVNAAHGIVVTGNRTFNATSNTPSAYYFTGLSGSSLLHGNSAYGRYQYGIYIANSNSATSDTLRIHNNMIGVGSASGTAYGMYLANVRSTSIYHNTVTAPGNGFVVYLSGITRTHVRNNILQHFGTGNCYYLADFTPDASLVINYNNAFTNGSNVGRVFSTQQTWAQWQAAGRDVAGTNLRPRFLDSLTNLHLNRAFNGLDNTGTPVDVATDFDGEARNAGTPDVGADEFKPYDHEAALVRFDSPLTPFTAGPTDIRVTIRNFGQQPLASAQVHYTINGVAGPVFTFPGTVAYGDSAMNVVIGNYTSVAGRVDTIRVWVSAPNGAADEFNGNDTISGIFLPAFCGTYTVGGTTPDFADLQQASSALSRGGVSCPVILNIRNGEYSGTTQFAAIPGTSALNTVTVQSESGDSSAVVLSTPYDFSFNGYIIRLKGASHIQFKGLTFTRRPFSFYTQGFLTSLILMDSTSGQHISVSNCYFKALGTTMNAVNITNTGGSFRFVNNHIDSTLAVTVRARNFQFAGNRMRFGSISSTSDSTYITGNVLDTSAVVNLASVSNVLARTYVRDNVFKGHSTSSSTLVVGNTGGGEVSGNRIENSSGHGITLNVTNATLASPFIVSNNFVHVRSASHGIILNGAAHTYLLHNSVNLTGASTSTAAVYSNGGTGITLLNNNLAHQGGGYAIRIDHVSTLKDLNHNNYFTTGTNLGQYNNSNIATLAAWRSATARDGASKNVSPGYLSASNLHTLQTALDSAGTIAQYNPGSGYTQLVATDIDGEARNTARPDIGADEISLAGVDAGVVLITEPFSGPLQAPDAAKTVRVRIKNYGAAPVTAATVNWTVNGLAQAPYSFSGSIASQDTSAAVAIGSMNFVVGSSYTVKAWTSAVNNGSDGNNANDTATVRDVYPALCGTYTVGGTAPHFSDLRSALRTLHGGGQLCAVTLDVRNGTYSDSALVFGVVPGRSSVNTILVRSESGDSSAVILQPLASSNPAHFTNTNVASVIFDKAQYITLQGMTFRYGNNPGGIAPEAMLLFRGSGNKSISLLNNVIDNRASNNRTPGAGIASTGNGSVDSSIVVRNNWLRRVGGISLRSDPDNSSVFSPLLNMPGMLIEGNRIDTAGNGSGIYLKNAIAPVVSGNTLAQGVITLRYVTSPRITGNQVAVTNEVLGGTVRDGISLSNSTNTGAQRALIANNFVSVADLMPANSNVPNGISASGVDQLDVLFNSVLLRHTDNQGYLFQGGGATVRVLNNIFSSPTGSTVFSGSSFQESDRNDLYTTGAIGSGRPTLQSWRTATGYDHHSISVDPFFTSLTDLHAHAGELNEAGIYVPGIMTDIDGNPRGNDPDMGADEFVVPPVDAALTLLAAPVVPYTHGLQPVKVVLKNNGSAPLTAATINWKVSAMAQAPFSYSGNLAPLASDTVTIGTYDFPLGAANPLQVIVSAPGDAFAGNDSLGNSQLWAALNGSYTIGGAAPTFPDFVQAFNQLQKGGVTGPARVAVRNGVYADNLYLNGVPGSGAGKPILFYGESHDRDSVRITGYTTSFSHEYIAVLMNVSYLGFRNISFDNFTTHPSVTQGSVIKAGLDAHHLTFDSCFFRAVQPKQVLATSDAYNLLSFENYVGSTRNADSCTITNNVFVGGGKGVRMVTSNFGAPLRQVTISGNRFLNQQFSSIESGVPVSGTLIEHNRITDTTAFPNYKAVALTGSQASDVRIRNNTVAVSGDGTGIEIVNSFTGTQVDSRIVNNFVQIGSGGASIGIRAYGRWLRVYHNTVHLTSTSAAATAGEFTPDATAGGLQVQNNILANSGGGYAVKVIQSSFGSALQSNYNDLFTTGARTGSWMNTDAASLAAWQSLSGKDVNSRSTDPNFFSRTDLHSRQALLNGAAGILIDIEPADIDGDPRSVSTPDIGADEFGVPNMSVVELVTPANGCTLTGTETVRVKVVNSGSSAQALVPVAYRVNNGPIVRDTIAGPVAAGDTLLYTFPGTADFGATGSYDLKLWTNIIGDSVLSNDTLYTQVHHTRVVSAYPYFEGFEASNGGWFAQGRNSSWAWGVPASANIDSAYGGTKAWKTALAGQHNNDERSYLESPCFNLASFGSAVPKLWFMHAYQIEPVNDSNWVEWSDNGGATWNRMGRSGAGAHWYNGPGNVWQGERKDWELAGFDIPMADIANKSAVRFRIAFATNGSDVRDGVGIDNIFIDTLLPIAQGDTLFTARARSSANGFVDLMSELSERLVQINDSGNNMGVVTAEARITTMPVVHNGVPYLGRHWVITPQAQPTTPVLVRLYFTRAELDSLMARDPSVTSVSDLALYKYDGPAADLDLGNNTGAGQYISAPEVQFHAYGNGYYAEFTVTGFSEFWLTKANRAVLVDMGAQGLLVPAQQSCFGSAEPVRVVVRNYGFATHDFAMHPLTVSAAVSGPHPVTFAPVLINSGSLAAGDTLVVEVASAYDMSAPGSYTFTAGTSVTADSLFANDTMPVTVRTVTALAAGTVSADVSAYCGSGGTPTLTLIGATGYASVQWQESPAGTASWANAGSGATTYTPAVPVGASMQYRALVACGATTDSSNTVSVLLLAPAIDPPANRTFCAGAPAAVSFSGNATSYSWTTSNTAIGLPVSGTGDLSFTAANAGSLPEVATLTVTPFIDGCAGNAVTFSITVNPAPSAAISYAGSPYTTGSGTASVTLSGSTGGTFSSSAGLSLDAATGAINLAGSVPGTYTVTYRIVPAGGCDSFATSTSVQLLEAFVATIAYAGSPYCGSTGIAPVTHSGSTGGTYTASPAGLSIDPATGAINLAASAAGIYTVRYGTVSDFTTTQVSIRPGGQINPLPNSVYCSGQSIPATAFIGSPGFNVTWTNSNTSIGLPAAGSGDLPSFTAVNTSDTLRYAFIRVSATGGTGCSLTPMAYRITVKPLPRVSPVASQELCAGSLSAPVLFSGSFANTLYRWTNNNVATGVGASGVNGIPAFEAVNNSGAAQTSVVTVTPEAAGCTGSPMTFTYTVRPAAGSIVYAGSPYCPTGKVIPSLNGSAGGTYSAPAGLQLNPATGEVNLAYSASGTYTITYSIAGAGVCATTATATITVLPRAAVNTVSNQVHCAGSSVAALAFTGSATSFSWTNSEPGIGLPASGSGGLPAFTATNTGITPLSATIRVVAGGDSTSCGGRIMAFRITVKPTPTVLPPASQVLCRGQLSTQVTFTGSMGSAATYTWTNSSTATGLAATQGRTSVPAFVAENPTSGTVTSIITVTPSADKCFGAPVSYEYTVGNCVTRSAFTGTGGDETAAASVRLHLSPNPTQGAVAIRVTGLGDGPYRVRIVDQFGNSKEPAAPFSGTTGFVSLADRLPGTYVIQVINIRTQKTIQQKVIRL</sequence>
<feature type="signal peptide" evidence="1">
    <location>
        <begin position="1"/>
        <end position="22"/>
    </location>
</feature>
<protein>
    <recommendedName>
        <fullName evidence="4">T9SS type A sorting domain-containing protein</fullName>
    </recommendedName>
</protein>
<accession>A0ABP8H798</accession>
<dbReference type="InterPro" id="IPR006626">
    <property type="entry name" value="PbH1"/>
</dbReference>
<comment type="caution">
    <text evidence="2">The sequence shown here is derived from an EMBL/GenBank/DDBJ whole genome shotgun (WGS) entry which is preliminary data.</text>
</comment>
<dbReference type="EMBL" id="BAABGY010000008">
    <property type="protein sequence ID" value="GAA4335373.1"/>
    <property type="molecule type" value="Genomic_DNA"/>
</dbReference>
<reference evidence="3" key="1">
    <citation type="journal article" date="2019" name="Int. J. Syst. Evol. Microbiol.">
        <title>The Global Catalogue of Microorganisms (GCM) 10K type strain sequencing project: providing services to taxonomists for standard genome sequencing and annotation.</title>
        <authorList>
            <consortium name="The Broad Institute Genomics Platform"/>
            <consortium name="The Broad Institute Genome Sequencing Center for Infectious Disease"/>
            <person name="Wu L."/>
            <person name="Ma J."/>
        </authorList>
    </citation>
    <scope>NUCLEOTIDE SEQUENCE [LARGE SCALE GENOMIC DNA]</scope>
    <source>
        <strain evidence="3">JCM 17919</strain>
    </source>
</reference>
<dbReference type="SMART" id="SM00710">
    <property type="entry name" value="PbH1"/>
    <property type="match status" value="27"/>
</dbReference>